<dbReference type="PROSITE" id="PS51391">
    <property type="entry name" value="CID"/>
    <property type="match status" value="1"/>
</dbReference>
<dbReference type="InterPro" id="IPR035967">
    <property type="entry name" value="SWAP/Surp_sf"/>
</dbReference>
<feature type="domain" description="G-patch" evidence="4">
    <location>
        <begin position="761"/>
        <end position="812"/>
    </location>
</feature>
<dbReference type="PROSITE" id="PS50128">
    <property type="entry name" value="SURP"/>
    <property type="match status" value="1"/>
</dbReference>
<dbReference type="InterPro" id="IPR000467">
    <property type="entry name" value="G_patch_dom"/>
</dbReference>
<dbReference type="SUPFAM" id="SSF109905">
    <property type="entry name" value="Surp module (SWAP domain)"/>
    <property type="match status" value="1"/>
</dbReference>
<dbReference type="PANTHER" id="PTHR12323">
    <property type="entry name" value="SR-RELATED CTD ASSOCIATED FACTOR 6"/>
    <property type="match status" value="1"/>
</dbReference>
<dbReference type="PROSITE" id="PS50174">
    <property type="entry name" value="G_PATCH"/>
    <property type="match status" value="1"/>
</dbReference>
<dbReference type="InterPro" id="IPR000061">
    <property type="entry name" value="Surp"/>
</dbReference>
<dbReference type="Gene3D" id="1.10.10.790">
    <property type="entry name" value="Surp module"/>
    <property type="match status" value="1"/>
</dbReference>
<dbReference type="Proteomes" id="UP000663829">
    <property type="component" value="Unassembled WGS sequence"/>
</dbReference>
<dbReference type="OrthoDB" id="21470at2759"/>
<feature type="compositionally biased region" description="Low complexity" evidence="2">
    <location>
        <begin position="666"/>
        <end position="682"/>
    </location>
</feature>
<dbReference type="Pfam" id="PF01585">
    <property type="entry name" value="G-patch"/>
    <property type="match status" value="1"/>
</dbReference>
<dbReference type="GO" id="GO:0003723">
    <property type="term" value="F:RNA binding"/>
    <property type="evidence" value="ECO:0007669"/>
    <property type="project" value="InterPro"/>
</dbReference>
<dbReference type="Gene3D" id="1.25.40.90">
    <property type="match status" value="1"/>
</dbReference>
<organism evidence="6 8">
    <name type="scientific">Didymodactylos carnosus</name>
    <dbReference type="NCBI Taxonomy" id="1234261"/>
    <lineage>
        <taxon>Eukaryota</taxon>
        <taxon>Metazoa</taxon>
        <taxon>Spiralia</taxon>
        <taxon>Gnathifera</taxon>
        <taxon>Rotifera</taxon>
        <taxon>Eurotatoria</taxon>
        <taxon>Bdelloidea</taxon>
        <taxon>Philodinida</taxon>
        <taxon>Philodinidae</taxon>
        <taxon>Didymodactylos</taxon>
    </lineage>
</organism>
<feature type="domain" description="SURP motif" evidence="3">
    <location>
        <begin position="15"/>
        <end position="58"/>
    </location>
</feature>
<dbReference type="SMART" id="SM00443">
    <property type="entry name" value="G_patch"/>
    <property type="match status" value="1"/>
</dbReference>
<comment type="caution">
    <text evidence="6">The sequence shown here is derived from an EMBL/GenBank/DDBJ whole genome shotgun (WGS) entry which is preliminary data.</text>
</comment>
<feature type="region of interest" description="Disordered" evidence="2">
    <location>
        <begin position="652"/>
        <end position="763"/>
    </location>
</feature>
<feature type="compositionally biased region" description="Low complexity" evidence="2">
    <location>
        <begin position="856"/>
        <end position="869"/>
    </location>
</feature>
<accession>A0A813TEH2</accession>
<dbReference type="SUPFAM" id="SSF48464">
    <property type="entry name" value="ENTH/VHS domain"/>
    <property type="match status" value="1"/>
</dbReference>
<sequence>MSLPPPPEDLETRNIIDKLASFVARNGQDFETMTRQKQQNNPKFQFLNGGEHHLYYLYKIQAEQALLRQQQPPPSQQQPFPMPMPNMHGGSNQGIMPSINSMNMNVGQRPPHPHFAGSGPNPAWPPPRLPLFQGPPSQIPIPPGIAMEQAFQQQIQSCQERMRQSETNLLAQKEMLQINKKSKIQETIRAARQARIQAQAAEAKIDLKELDRVTSSIIESCTKDNITSGKNFIFTHNQTSLQTDTICLYLVDRLLSPDASFDARLHLIYLINDILHNCVRKGYDELRLHLEKIIVPTFCLAVDQADEERKGKLVKLLDLWEKNKYFRVEIMEKLRDINQARIHYEEAIKIEYAPIIDPIEANFEGKYHQLERQHQDFIQHTQTQLVQISHMQQSHQQQQQFASSLPPHIPQTPQLPPNMFPPPPNMVGPNGAQQFGPQQGNNIRGPPLNNRMLSPSIPSTSLQPPPLMSLNPFNDNGRDSLPPQTSSNVMNPQGPCLPPMPNPNLISQQMFEQVPSLMSINTYQPPSSNDSNDEYSSNENSQDGSLSNNVSSQISELTPEVPYYDLPAGLMCPLVKDDDCDYRSLDPHLIRLPPPQVPTERLLAAINNFYSAATHDSPRNAEGWERLGLFEFYKMKNKYKYSKERIQRIAKEQQDALKPPGRQRKSVSSTSSSSSSRSTSSDLSDDQGQKRRRSRSRSESPRAHHHHQTHSIVTLPRPKSRSKTKSRSRSVSPPTFTSAPVGIGTINPKAQHHHTTQKLDESNIGHKLLQKMGWKGKGGLGLKGQGIAEPIAAGAEVRERNELYKGIGVEEDPFEQFRKNKSKGYVNRLISARATTTTKRKPKDGEEDDEDEDEQQQQQEGSGDIFATT</sequence>
<dbReference type="Proteomes" id="UP000681722">
    <property type="component" value="Unassembled WGS sequence"/>
</dbReference>
<evidence type="ECO:0000256" key="2">
    <source>
        <dbReference type="SAM" id="MobiDB-lite"/>
    </source>
</evidence>
<evidence type="ECO:0000256" key="1">
    <source>
        <dbReference type="SAM" id="Coils"/>
    </source>
</evidence>
<feature type="compositionally biased region" description="Basic residues" evidence="2">
    <location>
        <begin position="718"/>
        <end position="728"/>
    </location>
</feature>
<evidence type="ECO:0008006" key="9">
    <source>
        <dbReference type="Google" id="ProtNLM"/>
    </source>
</evidence>
<feature type="region of interest" description="Disordered" evidence="2">
    <location>
        <begin position="428"/>
        <end position="495"/>
    </location>
</feature>
<feature type="compositionally biased region" description="Polar residues" evidence="2">
    <location>
        <begin position="482"/>
        <end position="491"/>
    </location>
</feature>
<dbReference type="Pfam" id="PF01805">
    <property type="entry name" value="Surp"/>
    <property type="match status" value="1"/>
</dbReference>
<evidence type="ECO:0000259" key="3">
    <source>
        <dbReference type="PROSITE" id="PS50128"/>
    </source>
</evidence>
<dbReference type="EMBL" id="CAJOBC010000518">
    <property type="protein sequence ID" value="CAF3596091.1"/>
    <property type="molecule type" value="Genomic_DNA"/>
</dbReference>
<keyword evidence="8" id="KW-1185">Reference proteome</keyword>
<feature type="region of interest" description="Disordered" evidence="2">
    <location>
        <begin position="520"/>
        <end position="554"/>
    </location>
</feature>
<dbReference type="GO" id="GO:0048471">
    <property type="term" value="C:perinuclear region of cytoplasm"/>
    <property type="evidence" value="ECO:0007669"/>
    <property type="project" value="TreeGrafter"/>
</dbReference>
<feature type="domain" description="CID" evidence="5">
    <location>
        <begin position="202"/>
        <end position="342"/>
    </location>
</feature>
<dbReference type="SMART" id="SM00582">
    <property type="entry name" value="RPR"/>
    <property type="match status" value="1"/>
</dbReference>
<evidence type="ECO:0000313" key="7">
    <source>
        <dbReference type="EMBL" id="CAF3596091.1"/>
    </source>
</evidence>
<dbReference type="GO" id="GO:0006396">
    <property type="term" value="P:RNA processing"/>
    <property type="evidence" value="ECO:0007669"/>
    <property type="project" value="InterPro"/>
</dbReference>
<proteinExistence type="predicted"/>
<evidence type="ECO:0000259" key="5">
    <source>
        <dbReference type="PROSITE" id="PS51391"/>
    </source>
</evidence>
<gene>
    <name evidence="6" type="ORF">GPM918_LOCUS4001</name>
    <name evidence="7" type="ORF">SRO942_LOCUS4001</name>
</gene>
<dbReference type="InterPro" id="IPR056721">
    <property type="entry name" value="DUF7819"/>
</dbReference>
<dbReference type="Pfam" id="PF25127">
    <property type="entry name" value="DUF7819"/>
    <property type="match status" value="1"/>
</dbReference>
<feature type="compositionally biased region" description="Polar residues" evidence="2">
    <location>
        <begin position="432"/>
        <end position="442"/>
    </location>
</feature>
<dbReference type="SMART" id="SM00648">
    <property type="entry name" value="SWAP"/>
    <property type="match status" value="1"/>
</dbReference>
<dbReference type="GO" id="GO:0006874">
    <property type="term" value="P:intracellular calcium ion homeostasis"/>
    <property type="evidence" value="ECO:0007669"/>
    <property type="project" value="TreeGrafter"/>
</dbReference>
<dbReference type="InterPro" id="IPR006569">
    <property type="entry name" value="CID_dom"/>
</dbReference>
<reference evidence="6" key="1">
    <citation type="submission" date="2021-02" db="EMBL/GenBank/DDBJ databases">
        <authorList>
            <person name="Nowell W R."/>
        </authorList>
    </citation>
    <scope>NUCLEOTIDE SEQUENCE</scope>
</reference>
<feature type="region of interest" description="Disordered" evidence="2">
    <location>
        <begin position="817"/>
        <end position="869"/>
    </location>
</feature>
<dbReference type="Pfam" id="PF04818">
    <property type="entry name" value="CID"/>
    <property type="match status" value="1"/>
</dbReference>
<feature type="compositionally biased region" description="Polar residues" evidence="2">
    <location>
        <begin position="451"/>
        <end position="462"/>
    </location>
</feature>
<feature type="coiled-coil region" evidence="1">
    <location>
        <begin position="148"/>
        <end position="213"/>
    </location>
</feature>
<name>A0A813TEH2_9BILA</name>
<feature type="compositionally biased region" description="Polar residues" evidence="2">
    <location>
        <begin position="542"/>
        <end position="554"/>
    </location>
</feature>
<feature type="compositionally biased region" description="Low complexity" evidence="2">
    <location>
        <begin position="527"/>
        <end position="541"/>
    </location>
</feature>
<evidence type="ECO:0000313" key="6">
    <source>
        <dbReference type="EMBL" id="CAF0810467.1"/>
    </source>
</evidence>
<dbReference type="PANTHER" id="PTHR12323:SF0">
    <property type="entry name" value="CALCIUM HOMEOSTASIS ENDOPLASMIC RETICULUM PROTEIN"/>
    <property type="match status" value="1"/>
</dbReference>
<evidence type="ECO:0000259" key="4">
    <source>
        <dbReference type="PROSITE" id="PS50174"/>
    </source>
</evidence>
<evidence type="ECO:0000313" key="8">
    <source>
        <dbReference type="Proteomes" id="UP000663829"/>
    </source>
</evidence>
<keyword evidence="1" id="KW-0175">Coiled coil</keyword>
<dbReference type="AlphaFoldDB" id="A0A813TEH2"/>
<feature type="compositionally biased region" description="Acidic residues" evidence="2">
    <location>
        <begin position="845"/>
        <end position="855"/>
    </location>
</feature>
<protein>
    <recommendedName>
        <fullName evidence="9">Calcium homeostasis endoplasmic reticulum protein</fullName>
    </recommendedName>
</protein>
<dbReference type="InterPro" id="IPR008942">
    <property type="entry name" value="ENTH_VHS"/>
</dbReference>
<dbReference type="EMBL" id="CAJNOQ010000518">
    <property type="protein sequence ID" value="CAF0810467.1"/>
    <property type="molecule type" value="Genomic_DNA"/>
</dbReference>